<keyword evidence="3" id="KW-0479">Metal-binding</keyword>
<sequence>MTAFTDTSSLTRRLAHGALAVAVAAQSFWFAPPAKAQQRGVPIVRDAEIEALVRDYVRPILKVAGLTKAGVDVILVNDDSFNAFVAGRRMFINTGALLTAETPNEIIGVIAHEAGHLADGHQERLRDQLARAQTMAVVASLLGIGATVAGAAANSGDMARAGTGIAMGGAEVARRTLLGYQRTEEAAADIAALRYLDATGQSAKGMLTTFGRFQSALALSGARIDPYQVSHPMPRDRIANLTERAQKSQHFGAMDPPALQLRHDMMRAKIAAFTGGQGATSRMFRKDARGIPALYGDAITTYLYGNPRAALSKIDALIKQQPQNAYYHEMRGDILMKATRASEAAEAYARAVKLDPSRSGLINVSYGQALLAVGTPDAVKRAVTEINKGIERDRENPSAYRPLAQAYGQLGDIGLAELASAEGEYYSGKYLDAKIFAARAQTKLKQGSPAWLRAQDIINYREAGKKRK</sequence>
<dbReference type="CDD" id="cd07324">
    <property type="entry name" value="M48C_Oma1-like"/>
    <property type="match status" value="1"/>
</dbReference>
<dbReference type="GO" id="GO:0051603">
    <property type="term" value="P:proteolysis involved in protein catabolic process"/>
    <property type="evidence" value="ECO:0007669"/>
    <property type="project" value="TreeGrafter"/>
</dbReference>
<keyword evidence="7" id="KW-0802">TPR repeat</keyword>
<dbReference type="Proteomes" id="UP000193083">
    <property type="component" value="Unassembled WGS sequence"/>
</dbReference>
<evidence type="ECO:0000256" key="1">
    <source>
        <dbReference type="ARBA" id="ARBA00001947"/>
    </source>
</evidence>
<dbReference type="RefSeq" id="WP_085465567.1">
    <property type="nucleotide sequence ID" value="NZ_FXBL01000004.1"/>
</dbReference>
<dbReference type="SUPFAM" id="SSF48452">
    <property type="entry name" value="TPR-like"/>
    <property type="match status" value="1"/>
</dbReference>
<dbReference type="AlphaFoldDB" id="A0A1X7PDU3"/>
<keyword evidence="4" id="KW-0378">Hydrolase</keyword>
<dbReference type="GO" id="GO:0046872">
    <property type="term" value="F:metal ion binding"/>
    <property type="evidence" value="ECO:0007669"/>
    <property type="project" value="UniProtKB-KW"/>
</dbReference>
<dbReference type="EMBL" id="FXBL01000004">
    <property type="protein sequence ID" value="SMH48840.1"/>
    <property type="molecule type" value="Genomic_DNA"/>
</dbReference>
<evidence type="ECO:0000256" key="3">
    <source>
        <dbReference type="ARBA" id="ARBA00022723"/>
    </source>
</evidence>
<dbReference type="Gene3D" id="1.25.40.10">
    <property type="entry name" value="Tetratricopeptide repeat domain"/>
    <property type="match status" value="1"/>
</dbReference>
<dbReference type="InterPro" id="IPR051156">
    <property type="entry name" value="Mito/Outer_Membr_Metalloprot"/>
</dbReference>
<dbReference type="InterPro" id="IPR011990">
    <property type="entry name" value="TPR-like_helical_dom_sf"/>
</dbReference>
<dbReference type="PANTHER" id="PTHR22726">
    <property type="entry name" value="METALLOENDOPEPTIDASE OMA1"/>
    <property type="match status" value="1"/>
</dbReference>
<dbReference type="InterPro" id="IPR019734">
    <property type="entry name" value="TPR_rpt"/>
</dbReference>
<evidence type="ECO:0000259" key="8">
    <source>
        <dbReference type="Pfam" id="PF01435"/>
    </source>
</evidence>
<keyword evidence="5" id="KW-0862">Zinc</keyword>
<keyword evidence="6" id="KW-0482">Metalloprotease</keyword>
<keyword evidence="2 9" id="KW-0645">Protease</keyword>
<organism evidence="9 10">
    <name type="scientific">Mesorhizobium australicum</name>
    <dbReference type="NCBI Taxonomy" id="536018"/>
    <lineage>
        <taxon>Bacteria</taxon>
        <taxon>Pseudomonadati</taxon>
        <taxon>Pseudomonadota</taxon>
        <taxon>Alphaproteobacteria</taxon>
        <taxon>Hyphomicrobiales</taxon>
        <taxon>Phyllobacteriaceae</taxon>
        <taxon>Mesorhizobium</taxon>
    </lineage>
</organism>
<dbReference type="PANTHER" id="PTHR22726:SF1">
    <property type="entry name" value="METALLOENDOPEPTIDASE OMA1, MITOCHONDRIAL"/>
    <property type="match status" value="1"/>
</dbReference>
<comment type="cofactor">
    <cofactor evidence="1">
        <name>Zn(2+)</name>
        <dbReference type="ChEBI" id="CHEBI:29105"/>
    </cofactor>
</comment>
<evidence type="ECO:0000313" key="10">
    <source>
        <dbReference type="Proteomes" id="UP000193083"/>
    </source>
</evidence>
<keyword evidence="10" id="KW-1185">Reference proteome</keyword>
<evidence type="ECO:0000256" key="2">
    <source>
        <dbReference type="ARBA" id="ARBA00022670"/>
    </source>
</evidence>
<name>A0A1X7PDU3_9HYPH</name>
<evidence type="ECO:0000256" key="6">
    <source>
        <dbReference type="ARBA" id="ARBA00023049"/>
    </source>
</evidence>
<accession>A0A1X7PDU3</accession>
<evidence type="ECO:0000256" key="5">
    <source>
        <dbReference type="ARBA" id="ARBA00022833"/>
    </source>
</evidence>
<dbReference type="Gene3D" id="3.30.2010.10">
    <property type="entry name" value="Metalloproteases ('zincins'), catalytic domain"/>
    <property type="match status" value="1"/>
</dbReference>
<dbReference type="PROSITE" id="PS50005">
    <property type="entry name" value="TPR"/>
    <property type="match status" value="1"/>
</dbReference>
<reference evidence="9 10" key="1">
    <citation type="submission" date="2017-04" db="EMBL/GenBank/DDBJ databases">
        <authorList>
            <person name="Afonso C.L."/>
            <person name="Miller P.J."/>
            <person name="Scott M.A."/>
            <person name="Spackman E."/>
            <person name="Goraichik I."/>
            <person name="Dimitrov K.M."/>
            <person name="Suarez D.L."/>
            <person name="Swayne D.E."/>
        </authorList>
    </citation>
    <scope>NUCLEOTIDE SEQUENCE [LARGE SCALE GENOMIC DNA]</scope>
    <source>
        <strain evidence="9 10">B5P</strain>
    </source>
</reference>
<dbReference type="OrthoDB" id="9814887at2"/>
<dbReference type="GO" id="GO:0016020">
    <property type="term" value="C:membrane"/>
    <property type="evidence" value="ECO:0007669"/>
    <property type="project" value="TreeGrafter"/>
</dbReference>
<feature type="domain" description="Peptidase M48" evidence="8">
    <location>
        <begin position="53"/>
        <end position="244"/>
    </location>
</feature>
<evidence type="ECO:0000256" key="4">
    <source>
        <dbReference type="ARBA" id="ARBA00022801"/>
    </source>
</evidence>
<dbReference type="InterPro" id="IPR001915">
    <property type="entry name" value="Peptidase_M48"/>
</dbReference>
<evidence type="ECO:0000256" key="7">
    <source>
        <dbReference type="PROSITE-ProRule" id="PRU00339"/>
    </source>
</evidence>
<dbReference type="Pfam" id="PF01435">
    <property type="entry name" value="Peptidase_M48"/>
    <property type="match status" value="1"/>
</dbReference>
<evidence type="ECO:0000313" key="9">
    <source>
        <dbReference type="EMBL" id="SMH48840.1"/>
    </source>
</evidence>
<feature type="repeat" description="TPR" evidence="7">
    <location>
        <begin position="325"/>
        <end position="358"/>
    </location>
</feature>
<protein>
    <submittedName>
        <fullName evidence="9">Putative Zn-dependent protease, contains TPR repeats</fullName>
    </submittedName>
</protein>
<dbReference type="GO" id="GO:0004222">
    <property type="term" value="F:metalloendopeptidase activity"/>
    <property type="evidence" value="ECO:0007669"/>
    <property type="project" value="InterPro"/>
</dbReference>
<gene>
    <name evidence="9" type="ORF">SAMN02982922_3792</name>
</gene>
<proteinExistence type="predicted"/>